<name>A0A3D9AF88_9FLAO</name>
<organism evidence="2 3">
    <name type="scientific">Candidatus Chryseobacterium massiliense</name>
    <dbReference type="NCBI Taxonomy" id="204089"/>
    <lineage>
        <taxon>Bacteria</taxon>
        <taxon>Pseudomonadati</taxon>
        <taxon>Bacteroidota</taxon>
        <taxon>Flavobacteriia</taxon>
        <taxon>Flavobacteriales</taxon>
        <taxon>Weeksellaceae</taxon>
        <taxon>Chryseobacterium group</taxon>
        <taxon>Chryseobacterium</taxon>
    </lineage>
</organism>
<evidence type="ECO:0000313" key="2">
    <source>
        <dbReference type="EMBL" id="REC40029.1"/>
    </source>
</evidence>
<dbReference type="EMBL" id="QNVU01000097">
    <property type="protein sequence ID" value="REC40029.1"/>
    <property type="molecule type" value="Genomic_DNA"/>
</dbReference>
<dbReference type="RefSeq" id="WP_116100176.1">
    <property type="nucleotide sequence ID" value="NZ_QNVU01000097.1"/>
</dbReference>
<feature type="transmembrane region" description="Helical" evidence="1">
    <location>
        <begin position="104"/>
        <end position="122"/>
    </location>
</feature>
<feature type="transmembrane region" description="Helical" evidence="1">
    <location>
        <begin position="81"/>
        <end position="98"/>
    </location>
</feature>
<sequence>MRKKQFLFILLILSAGFTAYFGYIYFYSSDIIDYGLYCGDGFTECYEVVKRWIKIHTIILAIIYIIFFLVQRKNQHVEQEIDFWTLLLIFGINIFHWNDINSSWGILALPLNSFLLLYFLFFRSSLKKYIYLSILFYFLIYLNLVYNISELFYYNQKYNSYENYLYIFNTLLLLVFLILRTKDLLNLKK</sequence>
<accession>A0A3D9AF88</accession>
<keyword evidence="1" id="KW-0812">Transmembrane</keyword>
<protein>
    <submittedName>
        <fullName evidence="2">Uncharacterized protein</fullName>
    </submittedName>
</protein>
<feature type="transmembrane region" description="Helical" evidence="1">
    <location>
        <begin position="161"/>
        <end position="179"/>
    </location>
</feature>
<evidence type="ECO:0000256" key="1">
    <source>
        <dbReference type="SAM" id="Phobius"/>
    </source>
</evidence>
<reference evidence="2 3" key="1">
    <citation type="journal article" date="2004" name="Emerg. Infect. Dis.">
        <title>Amoebae-resisting bacteria isolated from human nasal swabs by amoebal coculture.</title>
        <authorList>
            <person name="Greub G."/>
            <person name="La Scola B."/>
            <person name="Raoult D."/>
        </authorList>
    </citation>
    <scope>NUCLEOTIDE SEQUENCE [LARGE SCALE GENOMIC DNA]</scope>
    <source>
        <strain evidence="2 3">CCUG 51329</strain>
    </source>
</reference>
<dbReference type="Proteomes" id="UP000256924">
    <property type="component" value="Unassembled WGS sequence"/>
</dbReference>
<feature type="transmembrane region" description="Helical" evidence="1">
    <location>
        <begin position="7"/>
        <end position="26"/>
    </location>
</feature>
<feature type="transmembrane region" description="Helical" evidence="1">
    <location>
        <begin position="129"/>
        <end position="149"/>
    </location>
</feature>
<comment type="caution">
    <text evidence="2">The sequence shown here is derived from an EMBL/GenBank/DDBJ whole genome shotgun (WGS) entry which is preliminary data.</text>
</comment>
<proteinExistence type="predicted"/>
<dbReference type="AlphaFoldDB" id="A0A3D9AF88"/>
<feature type="transmembrane region" description="Helical" evidence="1">
    <location>
        <begin position="52"/>
        <end position="69"/>
    </location>
</feature>
<keyword evidence="1" id="KW-0472">Membrane</keyword>
<keyword evidence="3" id="KW-1185">Reference proteome</keyword>
<gene>
    <name evidence="2" type="ORF">DRF68_20600</name>
</gene>
<keyword evidence="1" id="KW-1133">Transmembrane helix</keyword>
<evidence type="ECO:0000313" key="3">
    <source>
        <dbReference type="Proteomes" id="UP000256924"/>
    </source>
</evidence>